<dbReference type="CDD" id="cd04730">
    <property type="entry name" value="NPD_like"/>
    <property type="match status" value="1"/>
</dbReference>
<keyword evidence="8" id="KW-0503">Monooxygenase</keyword>
<keyword evidence="6" id="KW-0547">Nucleotide-binding</keyword>
<keyword evidence="13" id="KW-0223">Dioxygenase</keyword>
<dbReference type="GO" id="GO:0051213">
    <property type="term" value="F:dioxygenase activity"/>
    <property type="evidence" value="ECO:0007669"/>
    <property type="project" value="UniProtKB-KW"/>
</dbReference>
<evidence type="ECO:0000256" key="4">
    <source>
        <dbReference type="ARBA" id="ARBA00022630"/>
    </source>
</evidence>
<comment type="similarity">
    <text evidence="2">Belongs to the nitronate monooxygenase family. NMO class I subfamily.</text>
</comment>
<evidence type="ECO:0000313" key="14">
    <source>
        <dbReference type="Proteomes" id="UP000249046"/>
    </source>
</evidence>
<accession>A0A2W5K6X5</accession>
<reference evidence="13 14" key="1">
    <citation type="submission" date="2017-08" db="EMBL/GenBank/DDBJ databases">
        <title>Infants hospitalized years apart are colonized by the same room-sourced microbial strains.</title>
        <authorList>
            <person name="Brooks B."/>
            <person name="Olm M.R."/>
            <person name="Firek B.A."/>
            <person name="Baker R."/>
            <person name="Thomas B.C."/>
            <person name="Morowitz M.J."/>
            <person name="Banfield J.F."/>
        </authorList>
    </citation>
    <scope>NUCLEOTIDE SEQUENCE [LARGE SCALE GENOMIC DNA]</scope>
    <source>
        <strain evidence="13">S2_005_003_R2_42</strain>
    </source>
</reference>
<evidence type="ECO:0000256" key="1">
    <source>
        <dbReference type="ARBA" id="ARBA00001917"/>
    </source>
</evidence>
<evidence type="ECO:0000256" key="8">
    <source>
        <dbReference type="ARBA" id="ARBA00023033"/>
    </source>
</evidence>
<feature type="region of interest" description="Disordered" evidence="12">
    <location>
        <begin position="1"/>
        <end position="26"/>
    </location>
</feature>
<dbReference type="GO" id="GO:0018580">
    <property type="term" value="F:nitronate monooxygenase activity"/>
    <property type="evidence" value="ECO:0007669"/>
    <property type="project" value="InterPro"/>
</dbReference>
<dbReference type="GO" id="GO:0009636">
    <property type="term" value="P:response to toxic substance"/>
    <property type="evidence" value="ECO:0007669"/>
    <property type="project" value="UniProtKB-KW"/>
</dbReference>
<dbReference type="AlphaFoldDB" id="A0A2W5K6X5"/>
<dbReference type="GO" id="GO:0000166">
    <property type="term" value="F:nucleotide binding"/>
    <property type="evidence" value="ECO:0007669"/>
    <property type="project" value="UniProtKB-KW"/>
</dbReference>
<dbReference type="InterPro" id="IPR013785">
    <property type="entry name" value="Aldolase_TIM"/>
</dbReference>
<keyword evidence="7" id="KW-0560">Oxidoreductase</keyword>
<sequence length="423" mass="43792">MFPDWRRRGQPEAAHDRVRSPGPHRRCGPSAAVAASAAPRCLPRSLILRRFAFGRGGDVSIDLAWPDTRALELFGIALPILQAPMAGAGGVALAAAVAEGGGLGAIPCAALARDEAEAEVAAFRARTRAPLNLNFFCHAPPAIDPQRWQAWLARLAPYYAEQHVAAPQALPVATRQPFDAAACAFVEAVRPQVVSFHFGLPPADLLARVRATGAIVIGSATTVREARWLAAHGVDAVIAQGAEAGGHRGMFLTDDVATQVGLFALLPQVVDAVEVPVIAAGGIADGRGIAAAFALGASAVQIGTAYLFCPEATVPAAHRTALRGGGDADTALTNLFSGRPARGIVNRLMREQGPVDPGAPPFPLAGAALAPLRPQDASGDFGSLWSGQARALAVELPAAALTRRLAEQAAAWLARPVGPPRRA</sequence>
<comment type="cofactor">
    <cofactor evidence="1">
        <name>FMN</name>
        <dbReference type="ChEBI" id="CHEBI:58210"/>
    </cofactor>
</comment>
<gene>
    <name evidence="13" type="ORF">DI564_13020</name>
</gene>
<comment type="catalytic activity">
    <reaction evidence="10">
        <text>3 propionate 3-nitronate + 3 O2 + H2O = 3 3-oxopropanoate + 2 nitrate + nitrite + H2O2 + 3 H(+)</text>
        <dbReference type="Rhea" id="RHEA:57332"/>
        <dbReference type="ChEBI" id="CHEBI:15377"/>
        <dbReference type="ChEBI" id="CHEBI:15378"/>
        <dbReference type="ChEBI" id="CHEBI:15379"/>
        <dbReference type="ChEBI" id="CHEBI:16240"/>
        <dbReference type="ChEBI" id="CHEBI:16301"/>
        <dbReference type="ChEBI" id="CHEBI:17632"/>
        <dbReference type="ChEBI" id="CHEBI:33190"/>
        <dbReference type="ChEBI" id="CHEBI:136067"/>
    </reaction>
</comment>
<evidence type="ECO:0000256" key="5">
    <source>
        <dbReference type="ARBA" id="ARBA00022643"/>
    </source>
</evidence>
<keyword evidence="3" id="KW-0216">Detoxification</keyword>
<dbReference type="PANTHER" id="PTHR42747">
    <property type="entry name" value="NITRONATE MONOOXYGENASE-RELATED"/>
    <property type="match status" value="1"/>
</dbReference>
<evidence type="ECO:0000256" key="11">
    <source>
        <dbReference type="ARBA" id="ARBA00067136"/>
    </source>
</evidence>
<evidence type="ECO:0000256" key="6">
    <source>
        <dbReference type="ARBA" id="ARBA00022741"/>
    </source>
</evidence>
<evidence type="ECO:0000313" key="13">
    <source>
        <dbReference type="EMBL" id="PZQ12591.1"/>
    </source>
</evidence>
<evidence type="ECO:0000256" key="12">
    <source>
        <dbReference type="SAM" id="MobiDB-lite"/>
    </source>
</evidence>
<feature type="compositionally biased region" description="Basic and acidic residues" evidence="12">
    <location>
        <begin position="1"/>
        <end position="19"/>
    </location>
</feature>
<dbReference type="Proteomes" id="UP000249046">
    <property type="component" value="Unassembled WGS sequence"/>
</dbReference>
<dbReference type="FunFam" id="3.20.20.70:FF:000154">
    <property type="entry name" value="Probable nitronate monooxygenase"/>
    <property type="match status" value="1"/>
</dbReference>
<keyword evidence="4" id="KW-0285">Flavoprotein</keyword>
<name>A0A2W5K6X5_9GAMM</name>
<dbReference type="EMBL" id="QFPO01000012">
    <property type="protein sequence ID" value="PZQ12591.1"/>
    <property type="molecule type" value="Genomic_DNA"/>
</dbReference>
<keyword evidence="5" id="KW-0288">FMN</keyword>
<dbReference type="PANTHER" id="PTHR42747:SF3">
    <property type="entry name" value="NITRONATE MONOOXYGENASE-RELATED"/>
    <property type="match status" value="1"/>
</dbReference>
<dbReference type="Pfam" id="PF03060">
    <property type="entry name" value="NMO"/>
    <property type="match status" value="1"/>
</dbReference>
<evidence type="ECO:0000256" key="9">
    <source>
        <dbReference type="ARBA" id="ARBA00031155"/>
    </source>
</evidence>
<evidence type="ECO:0000256" key="10">
    <source>
        <dbReference type="ARBA" id="ARBA00049401"/>
    </source>
</evidence>
<dbReference type="InterPro" id="IPR004136">
    <property type="entry name" value="NMO"/>
</dbReference>
<organism evidence="13 14">
    <name type="scientific">Rhodanobacter denitrificans</name>
    <dbReference type="NCBI Taxonomy" id="666685"/>
    <lineage>
        <taxon>Bacteria</taxon>
        <taxon>Pseudomonadati</taxon>
        <taxon>Pseudomonadota</taxon>
        <taxon>Gammaproteobacteria</taxon>
        <taxon>Lysobacterales</taxon>
        <taxon>Rhodanobacteraceae</taxon>
        <taxon>Rhodanobacter</taxon>
    </lineage>
</organism>
<comment type="caution">
    <text evidence="13">The sequence shown here is derived from an EMBL/GenBank/DDBJ whole genome shotgun (WGS) entry which is preliminary data.</text>
</comment>
<proteinExistence type="inferred from homology"/>
<protein>
    <recommendedName>
        <fullName evidence="11">Nitronate monooxygenase</fullName>
    </recommendedName>
    <alternativeName>
        <fullName evidence="9">Propionate 3-nitronate monooxygenase</fullName>
    </alternativeName>
</protein>
<evidence type="ECO:0000256" key="3">
    <source>
        <dbReference type="ARBA" id="ARBA00022575"/>
    </source>
</evidence>
<dbReference type="Gene3D" id="3.20.20.70">
    <property type="entry name" value="Aldolase class I"/>
    <property type="match status" value="1"/>
</dbReference>
<evidence type="ECO:0000256" key="7">
    <source>
        <dbReference type="ARBA" id="ARBA00023002"/>
    </source>
</evidence>
<evidence type="ECO:0000256" key="2">
    <source>
        <dbReference type="ARBA" id="ARBA00009881"/>
    </source>
</evidence>
<dbReference type="SUPFAM" id="SSF51412">
    <property type="entry name" value="Inosine monophosphate dehydrogenase (IMPDH)"/>
    <property type="match status" value="1"/>
</dbReference>